<dbReference type="AlphaFoldDB" id="A0AAV7CUC1"/>
<protein>
    <submittedName>
        <fullName evidence="1">Uncharacterized protein</fullName>
    </submittedName>
</protein>
<keyword evidence="2" id="KW-1185">Reference proteome</keyword>
<dbReference type="Proteomes" id="UP000824782">
    <property type="component" value="Unassembled WGS sequence"/>
</dbReference>
<proteinExistence type="predicted"/>
<dbReference type="EMBL" id="WNYA01000002">
    <property type="protein sequence ID" value="KAG8588343.1"/>
    <property type="molecule type" value="Genomic_DNA"/>
</dbReference>
<sequence length="321" mass="36978">MTPLKMGIINFLSRIKKIFYSILSLCSLPWNPFFWYKFTWRLLLLVSEEIMTVLSFGPKSSTEEKTHNLSLKLEELNSGDEELKDNLQSIQDVNTTSISRLYTFEEKVENLKTDLSGEKELWRTKFQELLIEQQSIKEQQHKYVHLEEIRRSENLMPQNADAIPGVVESNVDVGDGLHRRFGEQVKSAYGRNRPFMNEYDSLEGPSSLKFTSLPMGYSSVNYLDGNAQKASKCFRVFVPRSPLDLNIGNKVKILLPSGKVGTGVIYKMEHQPDKSELQVGVDLESQECWHHFSRFKAQYKLHSDPPSGVFVPFSKVLMVWE</sequence>
<evidence type="ECO:0000313" key="2">
    <source>
        <dbReference type="Proteomes" id="UP000824782"/>
    </source>
</evidence>
<dbReference type="EMBL" id="WNYA01000002">
    <property type="protein sequence ID" value="KAG8588344.1"/>
    <property type="molecule type" value="Genomic_DNA"/>
</dbReference>
<organism evidence="1 2">
    <name type="scientific">Engystomops pustulosus</name>
    <name type="common">Tungara frog</name>
    <name type="synonym">Physalaemus pustulosus</name>
    <dbReference type="NCBI Taxonomy" id="76066"/>
    <lineage>
        <taxon>Eukaryota</taxon>
        <taxon>Metazoa</taxon>
        <taxon>Chordata</taxon>
        <taxon>Craniata</taxon>
        <taxon>Vertebrata</taxon>
        <taxon>Euteleostomi</taxon>
        <taxon>Amphibia</taxon>
        <taxon>Batrachia</taxon>
        <taxon>Anura</taxon>
        <taxon>Neobatrachia</taxon>
        <taxon>Hyloidea</taxon>
        <taxon>Leptodactylidae</taxon>
        <taxon>Leiuperinae</taxon>
        <taxon>Engystomops</taxon>
    </lineage>
</organism>
<reference evidence="1" key="1">
    <citation type="thesis" date="2020" institute="ProQuest LLC" country="789 East Eisenhower Parkway, Ann Arbor, MI, USA">
        <title>Comparative Genomics and Chromosome Evolution.</title>
        <authorList>
            <person name="Mudd A.B."/>
        </authorList>
    </citation>
    <scope>NUCLEOTIDE SEQUENCE</scope>
    <source>
        <strain evidence="1">237g6f4</strain>
        <tissue evidence="1">Blood</tissue>
    </source>
</reference>
<name>A0AAV7CUC1_ENGPU</name>
<evidence type="ECO:0000313" key="1">
    <source>
        <dbReference type="EMBL" id="KAG8588344.1"/>
    </source>
</evidence>
<gene>
    <name evidence="1" type="ORF">GDO81_005955</name>
</gene>
<accession>A0AAV7CUC1</accession>
<comment type="caution">
    <text evidence="1">The sequence shown here is derived from an EMBL/GenBank/DDBJ whole genome shotgun (WGS) entry which is preliminary data.</text>
</comment>